<evidence type="ECO:0008006" key="3">
    <source>
        <dbReference type="Google" id="ProtNLM"/>
    </source>
</evidence>
<evidence type="ECO:0000313" key="1">
    <source>
        <dbReference type="EMBL" id="GJN30555.1"/>
    </source>
</evidence>
<gene>
    <name evidence="1" type="primary">gb18868</name>
    <name evidence="1" type="ORF">PR202_gb18868</name>
</gene>
<dbReference type="AlphaFoldDB" id="A0AAV5F8B4"/>
<dbReference type="Proteomes" id="UP001054889">
    <property type="component" value="Unassembled WGS sequence"/>
</dbReference>
<reference evidence="1" key="1">
    <citation type="journal article" date="2018" name="DNA Res.">
        <title>Multiple hybrid de novo genome assembly of finger millet, an orphan allotetraploid crop.</title>
        <authorList>
            <person name="Hatakeyama M."/>
            <person name="Aluri S."/>
            <person name="Balachadran M.T."/>
            <person name="Sivarajan S.R."/>
            <person name="Patrignani A."/>
            <person name="Gruter S."/>
            <person name="Poveda L."/>
            <person name="Shimizu-Inatsugi R."/>
            <person name="Baeten J."/>
            <person name="Francoijs K.J."/>
            <person name="Nataraja K.N."/>
            <person name="Reddy Y.A.N."/>
            <person name="Phadnis S."/>
            <person name="Ravikumar R.L."/>
            <person name="Schlapbach R."/>
            <person name="Sreeman S.M."/>
            <person name="Shimizu K.K."/>
        </authorList>
    </citation>
    <scope>NUCLEOTIDE SEQUENCE</scope>
</reference>
<dbReference type="EMBL" id="BQKI01000082">
    <property type="protein sequence ID" value="GJN30555.1"/>
    <property type="molecule type" value="Genomic_DNA"/>
</dbReference>
<reference evidence="1" key="2">
    <citation type="submission" date="2021-12" db="EMBL/GenBank/DDBJ databases">
        <title>Resequencing data analysis of finger millet.</title>
        <authorList>
            <person name="Hatakeyama M."/>
            <person name="Aluri S."/>
            <person name="Balachadran M.T."/>
            <person name="Sivarajan S.R."/>
            <person name="Poveda L."/>
            <person name="Shimizu-Inatsugi R."/>
            <person name="Schlapbach R."/>
            <person name="Sreeman S.M."/>
            <person name="Shimizu K.K."/>
        </authorList>
    </citation>
    <scope>NUCLEOTIDE SEQUENCE</scope>
</reference>
<protein>
    <recommendedName>
        <fullName evidence="3">Yippee domain-containing protein</fullName>
    </recommendedName>
</protein>
<sequence>MGLLFVERLEGEGIFRCRQCRVDAASKDSIISRDFYGRTGRAYLFDHVYVATPPSTSSLVLLPLVSFGGSCLFSQMIFLAQWFMLGLCPWPWWKRRLPFDSGSDWALLNLPM</sequence>
<evidence type="ECO:0000313" key="2">
    <source>
        <dbReference type="Proteomes" id="UP001054889"/>
    </source>
</evidence>
<keyword evidence="2" id="KW-1185">Reference proteome</keyword>
<comment type="caution">
    <text evidence="1">The sequence shown here is derived from an EMBL/GenBank/DDBJ whole genome shotgun (WGS) entry which is preliminary data.</text>
</comment>
<organism evidence="1 2">
    <name type="scientific">Eleusine coracana subsp. coracana</name>
    <dbReference type="NCBI Taxonomy" id="191504"/>
    <lineage>
        <taxon>Eukaryota</taxon>
        <taxon>Viridiplantae</taxon>
        <taxon>Streptophyta</taxon>
        <taxon>Embryophyta</taxon>
        <taxon>Tracheophyta</taxon>
        <taxon>Spermatophyta</taxon>
        <taxon>Magnoliopsida</taxon>
        <taxon>Liliopsida</taxon>
        <taxon>Poales</taxon>
        <taxon>Poaceae</taxon>
        <taxon>PACMAD clade</taxon>
        <taxon>Chloridoideae</taxon>
        <taxon>Cynodonteae</taxon>
        <taxon>Eleusininae</taxon>
        <taxon>Eleusine</taxon>
    </lineage>
</organism>
<proteinExistence type="predicted"/>
<accession>A0AAV5F8B4</accession>
<name>A0AAV5F8B4_ELECO</name>